<evidence type="ECO:0000313" key="2">
    <source>
        <dbReference type="Proteomes" id="UP000031599"/>
    </source>
</evidence>
<reference evidence="1 2" key="1">
    <citation type="submission" date="2014-12" db="EMBL/GenBank/DDBJ databases">
        <title>Genome assembly of Enhygromyxa salina DSM 15201.</title>
        <authorList>
            <person name="Sharma G."/>
            <person name="Subramanian S."/>
        </authorList>
    </citation>
    <scope>NUCLEOTIDE SEQUENCE [LARGE SCALE GENOMIC DNA]</scope>
    <source>
        <strain evidence="1 2">DSM 15201</strain>
    </source>
</reference>
<name>A0A0C2D7D8_9BACT</name>
<dbReference type="EMBL" id="JMCC02000023">
    <property type="protein sequence ID" value="KIG17550.1"/>
    <property type="molecule type" value="Genomic_DNA"/>
</dbReference>
<accession>A0A0C2D7D8</accession>
<comment type="caution">
    <text evidence="1">The sequence shown here is derived from an EMBL/GenBank/DDBJ whole genome shotgun (WGS) entry which is preliminary data.</text>
</comment>
<dbReference type="AlphaFoldDB" id="A0A0C2D7D8"/>
<sequence length="204" mass="23892">MAWIEKTTARTYHRTPPPYWRWCEPHLRRTFLERCGWAGVFITSGQVEHFVSARRCLAAGGDLALIYDWENYRYVMPELNSSKQAVDGMLDPYDVQAGWFRLVLPSLRVELTDVIPDLERERAIKTLDRLNLEKHPKIVRLRETWLGCYRNGEFQIRTVRRFDPLLADALERLFAAPVEQLTEPARGLRERIVVERRRAGLSAP</sequence>
<gene>
    <name evidence="1" type="ORF">DB30_03251</name>
</gene>
<proteinExistence type="predicted"/>
<dbReference type="Proteomes" id="UP000031599">
    <property type="component" value="Unassembled WGS sequence"/>
</dbReference>
<protein>
    <submittedName>
        <fullName evidence="1">Uncharacterized protein</fullName>
    </submittedName>
</protein>
<organism evidence="1 2">
    <name type="scientific">Enhygromyxa salina</name>
    <dbReference type="NCBI Taxonomy" id="215803"/>
    <lineage>
        <taxon>Bacteria</taxon>
        <taxon>Pseudomonadati</taxon>
        <taxon>Myxococcota</taxon>
        <taxon>Polyangia</taxon>
        <taxon>Nannocystales</taxon>
        <taxon>Nannocystaceae</taxon>
        <taxon>Enhygromyxa</taxon>
    </lineage>
</organism>
<dbReference type="RefSeq" id="WP_146658486.1">
    <property type="nucleotide sequence ID" value="NZ_JMCC02000023.1"/>
</dbReference>
<evidence type="ECO:0000313" key="1">
    <source>
        <dbReference type="EMBL" id="KIG17550.1"/>
    </source>
</evidence>